<evidence type="ECO:0000256" key="1">
    <source>
        <dbReference type="SAM" id="Phobius"/>
    </source>
</evidence>
<dbReference type="KEGG" id="vg:41900751"/>
<dbReference type="EMBL" id="KJ755191">
    <property type="protein sequence ID" value="AJP09115.1"/>
    <property type="molecule type" value="Genomic_DNA"/>
</dbReference>
<feature type="transmembrane region" description="Helical" evidence="1">
    <location>
        <begin position="31"/>
        <end position="50"/>
    </location>
</feature>
<accession>A0A171PVN7</accession>
<evidence type="ECO:0000313" key="3">
    <source>
        <dbReference type="Proteomes" id="UP000232922"/>
    </source>
</evidence>
<evidence type="ECO:0000313" key="2">
    <source>
        <dbReference type="EMBL" id="AJP09115.1"/>
    </source>
</evidence>
<evidence type="ECO:0008006" key="4">
    <source>
        <dbReference type="Google" id="ProtNLM"/>
    </source>
</evidence>
<protein>
    <recommendedName>
        <fullName evidence="4">Uyr/REP helicase</fullName>
    </recommendedName>
</protein>
<dbReference type="GeneID" id="41900751"/>
<keyword evidence="1" id="KW-0812">Transmembrane</keyword>
<organism evidence="2 3">
    <name type="scientific">Heliothis virescens ascovirus 3f</name>
    <dbReference type="NCBI Taxonomy" id="328614"/>
    <lineage>
        <taxon>Viruses</taxon>
        <taxon>Varidnaviria</taxon>
        <taxon>Bamfordvirae</taxon>
        <taxon>Nucleocytoviricota</taxon>
        <taxon>Megaviricetes</taxon>
        <taxon>Pimascovirales</taxon>
        <taxon>Pimascovirales incertae sedis</taxon>
        <taxon>Ascoviridae</taxon>
        <taxon>Ascovirus</taxon>
        <taxon>Ascovirus hvav3a</taxon>
    </lineage>
</organism>
<sequence length="233" mass="26724">MEIKHILFVIVALVGGWLAWKRATNDTYSVFTDRWSVMIIAALVIILALWRRMNGYSGTWQPLRQGVNTLAEYGKSADDALLDPTTPPSPVFARQGGESKGEIACRAHLERRFRVPFAKVRPDWLINPNTKAKLELDCYNEDLRLAVEYNGRQHYEYVPRFHNCPNDLTTQIARDVVKHEICRGRNIDLIDVPYTIPIDEIPNFIDKCLVDLGRLQVIFDDNEEKRLVSSGAR</sequence>
<dbReference type="RefSeq" id="YP_009701615.1">
    <property type="nucleotide sequence ID" value="NC_044938.1"/>
</dbReference>
<name>A0A171PVN7_9VIRU</name>
<dbReference type="Proteomes" id="UP000232922">
    <property type="component" value="Genome"/>
</dbReference>
<keyword evidence="1" id="KW-0472">Membrane</keyword>
<reference evidence="3" key="1">
    <citation type="submission" date="2014-04" db="EMBL/GenBank/DDBJ databases">
        <authorList>
            <person name="Wei Y."/>
            <person name="Huang G."/>
            <person name="Cheng X."/>
        </authorList>
    </citation>
    <scope>NUCLEOTIDE SEQUENCE [LARGE SCALE GENOMIC DNA]</scope>
</reference>
<keyword evidence="1" id="KW-1133">Transmembrane helix</keyword>
<proteinExistence type="predicted"/>